<organism evidence="3 4">
    <name type="scientific">Aestuariivirga litoralis</name>
    <dbReference type="NCBI Taxonomy" id="2650924"/>
    <lineage>
        <taxon>Bacteria</taxon>
        <taxon>Pseudomonadati</taxon>
        <taxon>Pseudomonadota</taxon>
        <taxon>Alphaproteobacteria</taxon>
        <taxon>Hyphomicrobiales</taxon>
        <taxon>Aestuariivirgaceae</taxon>
        <taxon>Aestuariivirga</taxon>
    </lineage>
</organism>
<feature type="transmembrane region" description="Helical" evidence="1">
    <location>
        <begin position="31"/>
        <end position="49"/>
    </location>
</feature>
<dbReference type="Proteomes" id="UP000248795">
    <property type="component" value="Unassembled WGS sequence"/>
</dbReference>
<protein>
    <recommendedName>
        <fullName evidence="2">Ancillary SecYEG translocon subunit/Cell division coordinator CpoB TPR domain-containing protein</fullName>
    </recommendedName>
</protein>
<gene>
    <name evidence="3" type="ORF">DK847_00305</name>
</gene>
<feature type="domain" description="Ancillary SecYEG translocon subunit/Cell division coordinator CpoB TPR" evidence="2">
    <location>
        <begin position="25"/>
        <end position="152"/>
    </location>
</feature>
<sequence length="223" mass="24392">MRSHALSDESLFREVDEEVRQEQYKKLWARYGNFVIGVGILVILGVAGMEGWKYFQLKQSETAGDSFFAAAELATGGKAADAVKQFEAIDKTGFADLGRLRAAAELATEGKLDEAVKLYDAIAADAKVDPTLRDVARIRAAAALADTAAFADIEGRLKDFTAATSPWRHMAREIMASVQYRLKDYAGADKQVQAMLADPETPATLRQRANMMAQLIQPMVTAQ</sequence>
<dbReference type="InterPro" id="IPR018704">
    <property type="entry name" value="SecYEG/CpoB_TPR"/>
</dbReference>
<dbReference type="EMBL" id="QKVK01000001">
    <property type="protein sequence ID" value="PZF78305.1"/>
    <property type="molecule type" value="Genomic_DNA"/>
</dbReference>
<evidence type="ECO:0000259" key="2">
    <source>
        <dbReference type="Pfam" id="PF09976"/>
    </source>
</evidence>
<proteinExistence type="predicted"/>
<evidence type="ECO:0000313" key="3">
    <source>
        <dbReference type="EMBL" id="PZF78305.1"/>
    </source>
</evidence>
<reference evidence="4" key="1">
    <citation type="submission" date="2018-06" db="EMBL/GenBank/DDBJ databases">
        <title>Aestuariibacter litoralis strain KCTC 52945T.</title>
        <authorList>
            <person name="Li X."/>
            <person name="Salam N."/>
            <person name="Li J.-L."/>
            <person name="Chen Y.-M."/>
            <person name="Yang Z.-W."/>
            <person name="Zhang L.-Y."/>
            <person name="Han M.-X."/>
            <person name="Xiao M."/>
            <person name="Li W.-J."/>
        </authorList>
    </citation>
    <scope>NUCLEOTIDE SEQUENCE [LARGE SCALE GENOMIC DNA]</scope>
    <source>
        <strain evidence="4">KCTC 52945</strain>
    </source>
</reference>
<name>A0A2W2ASK1_9HYPH</name>
<comment type="caution">
    <text evidence="3">The sequence shown here is derived from an EMBL/GenBank/DDBJ whole genome shotgun (WGS) entry which is preliminary data.</text>
</comment>
<evidence type="ECO:0000256" key="1">
    <source>
        <dbReference type="SAM" id="Phobius"/>
    </source>
</evidence>
<accession>A0A2W2ASK1</accession>
<evidence type="ECO:0000313" key="4">
    <source>
        <dbReference type="Proteomes" id="UP000248795"/>
    </source>
</evidence>
<dbReference type="Pfam" id="PF09976">
    <property type="entry name" value="TPR_21"/>
    <property type="match status" value="1"/>
</dbReference>
<dbReference type="AlphaFoldDB" id="A0A2W2ASK1"/>
<keyword evidence="1" id="KW-1133">Transmembrane helix</keyword>
<keyword evidence="4" id="KW-1185">Reference proteome</keyword>
<keyword evidence="1" id="KW-0812">Transmembrane</keyword>
<keyword evidence="1" id="KW-0472">Membrane</keyword>